<dbReference type="AlphaFoldDB" id="A0AAN7BDM2"/>
<sequence>MLRTSMLKAVRPAMAARTLATSARVMAAGDTGAPPKTGGQGDAFQRREKAAEDYAIRQREKEKLLELRKKLHEQQAHLQQLSDHMSVFLRSMEFRPVHKDDPKGLRARDFVLRWAADRHGFPVNGRDENPPFKERPTITDNVRKWREMHSDEITKDQGGEHN</sequence>
<protein>
    <recommendedName>
        <fullName evidence="4">ATPase inhibitor, mitochondrial</fullName>
    </recommendedName>
</protein>
<proteinExistence type="inferred from homology"/>
<reference evidence="7" key="2">
    <citation type="submission" date="2023-05" db="EMBL/GenBank/DDBJ databases">
        <authorList>
            <consortium name="Lawrence Berkeley National Laboratory"/>
            <person name="Steindorff A."/>
            <person name="Hensen N."/>
            <person name="Bonometti L."/>
            <person name="Westerberg I."/>
            <person name="Brannstrom I.O."/>
            <person name="Guillou S."/>
            <person name="Cros-Aarteil S."/>
            <person name="Calhoun S."/>
            <person name="Haridas S."/>
            <person name="Kuo A."/>
            <person name="Mondo S."/>
            <person name="Pangilinan J."/>
            <person name="Riley R."/>
            <person name="Labutti K."/>
            <person name="Andreopoulos B."/>
            <person name="Lipzen A."/>
            <person name="Chen C."/>
            <person name="Yanf M."/>
            <person name="Daum C."/>
            <person name="Ng V."/>
            <person name="Clum A."/>
            <person name="Ohm R."/>
            <person name="Martin F."/>
            <person name="Silar P."/>
            <person name="Natvig D."/>
            <person name="Lalanne C."/>
            <person name="Gautier V."/>
            <person name="Ament-Velasquez S.L."/>
            <person name="Kruys A."/>
            <person name="Hutchinson M.I."/>
            <person name="Powell A.J."/>
            <person name="Barry K."/>
            <person name="Miller A.N."/>
            <person name="Grigoriev I.V."/>
            <person name="Debuchy R."/>
            <person name="Gladieux P."/>
            <person name="Thoren M.H."/>
            <person name="Johannesson H."/>
        </authorList>
    </citation>
    <scope>NUCLEOTIDE SEQUENCE</scope>
    <source>
        <strain evidence="7">PSN293</strain>
    </source>
</reference>
<evidence type="ECO:0000256" key="2">
    <source>
        <dbReference type="ARBA" id="ARBA00010901"/>
    </source>
</evidence>
<evidence type="ECO:0000313" key="7">
    <source>
        <dbReference type="EMBL" id="KAK4220103.1"/>
    </source>
</evidence>
<dbReference type="GO" id="GO:0005739">
    <property type="term" value="C:mitochondrion"/>
    <property type="evidence" value="ECO:0007669"/>
    <property type="project" value="UniProtKB-SubCell"/>
</dbReference>
<name>A0AAN7BDM2_9PEZI</name>
<evidence type="ECO:0000256" key="5">
    <source>
        <dbReference type="SAM" id="Coils"/>
    </source>
</evidence>
<dbReference type="Gene3D" id="1.20.5.500">
    <property type="entry name" value="Single helix bin"/>
    <property type="match status" value="1"/>
</dbReference>
<keyword evidence="5" id="KW-0175">Coiled coil</keyword>
<comment type="function">
    <text evidence="4">Inhibits the enzyme activity of ATPase.</text>
</comment>
<evidence type="ECO:0000256" key="6">
    <source>
        <dbReference type="SAM" id="MobiDB-lite"/>
    </source>
</evidence>
<evidence type="ECO:0000313" key="8">
    <source>
        <dbReference type="Proteomes" id="UP001301769"/>
    </source>
</evidence>
<gene>
    <name evidence="7" type="ORF">QBC37DRAFT_367119</name>
</gene>
<feature type="region of interest" description="Disordered" evidence="6">
    <location>
        <begin position="28"/>
        <end position="47"/>
    </location>
</feature>
<dbReference type="GO" id="GO:0042030">
    <property type="term" value="F:ATPase inhibitor activity"/>
    <property type="evidence" value="ECO:0007669"/>
    <property type="project" value="InterPro"/>
</dbReference>
<dbReference type="Proteomes" id="UP001301769">
    <property type="component" value="Unassembled WGS sequence"/>
</dbReference>
<comment type="subcellular location">
    <subcellularLocation>
        <location evidence="1">Mitochondrion</location>
    </subcellularLocation>
</comment>
<evidence type="ECO:0000256" key="4">
    <source>
        <dbReference type="RuleBase" id="RU368087"/>
    </source>
</evidence>
<keyword evidence="8" id="KW-1185">Reference proteome</keyword>
<keyword evidence="3" id="KW-0496">Mitochondrion</keyword>
<organism evidence="7 8">
    <name type="scientific">Rhypophila decipiens</name>
    <dbReference type="NCBI Taxonomy" id="261697"/>
    <lineage>
        <taxon>Eukaryota</taxon>
        <taxon>Fungi</taxon>
        <taxon>Dikarya</taxon>
        <taxon>Ascomycota</taxon>
        <taxon>Pezizomycotina</taxon>
        <taxon>Sordariomycetes</taxon>
        <taxon>Sordariomycetidae</taxon>
        <taxon>Sordariales</taxon>
        <taxon>Naviculisporaceae</taxon>
        <taxon>Rhypophila</taxon>
    </lineage>
</organism>
<feature type="region of interest" description="Disordered" evidence="6">
    <location>
        <begin position="125"/>
        <end position="162"/>
    </location>
</feature>
<accession>A0AAN7BDM2</accession>
<feature type="coiled-coil region" evidence="5">
    <location>
        <begin position="57"/>
        <end position="84"/>
    </location>
</feature>
<evidence type="ECO:0000256" key="1">
    <source>
        <dbReference type="ARBA" id="ARBA00004173"/>
    </source>
</evidence>
<dbReference type="Pfam" id="PF04568">
    <property type="entry name" value="IATP"/>
    <property type="match status" value="1"/>
</dbReference>
<dbReference type="InterPro" id="IPR007648">
    <property type="entry name" value="ATPase_inhibitor_mt"/>
</dbReference>
<comment type="caution">
    <text evidence="7">The sequence shown here is derived from an EMBL/GenBank/DDBJ whole genome shotgun (WGS) entry which is preliminary data.</text>
</comment>
<dbReference type="EMBL" id="MU858045">
    <property type="protein sequence ID" value="KAK4220103.1"/>
    <property type="molecule type" value="Genomic_DNA"/>
</dbReference>
<reference evidence="7" key="1">
    <citation type="journal article" date="2023" name="Mol. Phylogenet. Evol.">
        <title>Genome-scale phylogeny and comparative genomics of the fungal order Sordariales.</title>
        <authorList>
            <person name="Hensen N."/>
            <person name="Bonometti L."/>
            <person name="Westerberg I."/>
            <person name="Brannstrom I.O."/>
            <person name="Guillou S."/>
            <person name="Cros-Aarteil S."/>
            <person name="Calhoun S."/>
            <person name="Haridas S."/>
            <person name="Kuo A."/>
            <person name="Mondo S."/>
            <person name="Pangilinan J."/>
            <person name="Riley R."/>
            <person name="LaButti K."/>
            <person name="Andreopoulos B."/>
            <person name="Lipzen A."/>
            <person name="Chen C."/>
            <person name="Yan M."/>
            <person name="Daum C."/>
            <person name="Ng V."/>
            <person name="Clum A."/>
            <person name="Steindorff A."/>
            <person name="Ohm R.A."/>
            <person name="Martin F."/>
            <person name="Silar P."/>
            <person name="Natvig D.O."/>
            <person name="Lalanne C."/>
            <person name="Gautier V."/>
            <person name="Ament-Velasquez S.L."/>
            <person name="Kruys A."/>
            <person name="Hutchinson M.I."/>
            <person name="Powell A.J."/>
            <person name="Barry K."/>
            <person name="Miller A.N."/>
            <person name="Grigoriev I.V."/>
            <person name="Debuchy R."/>
            <person name="Gladieux P."/>
            <person name="Hiltunen Thoren M."/>
            <person name="Johannesson H."/>
        </authorList>
    </citation>
    <scope>NUCLEOTIDE SEQUENCE</scope>
    <source>
        <strain evidence="7">PSN293</strain>
    </source>
</reference>
<comment type="similarity">
    <text evidence="2 4">Belongs to the ATPase inhibitor family.</text>
</comment>
<evidence type="ECO:0000256" key="3">
    <source>
        <dbReference type="ARBA" id="ARBA00023128"/>
    </source>
</evidence>